<dbReference type="STRING" id="52838.A0A4S8IVB1"/>
<comment type="caution">
    <text evidence="4">The sequence shown here is derived from an EMBL/GenBank/DDBJ whole genome shotgun (WGS) entry which is preliminary data.</text>
</comment>
<organism evidence="4 5">
    <name type="scientific">Musa balbisiana</name>
    <name type="common">Banana</name>
    <dbReference type="NCBI Taxonomy" id="52838"/>
    <lineage>
        <taxon>Eukaryota</taxon>
        <taxon>Viridiplantae</taxon>
        <taxon>Streptophyta</taxon>
        <taxon>Embryophyta</taxon>
        <taxon>Tracheophyta</taxon>
        <taxon>Spermatophyta</taxon>
        <taxon>Magnoliopsida</taxon>
        <taxon>Liliopsida</taxon>
        <taxon>Zingiberales</taxon>
        <taxon>Musaceae</taxon>
        <taxon>Musa</taxon>
    </lineage>
</organism>
<feature type="region of interest" description="Disordered" evidence="2">
    <location>
        <begin position="57"/>
        <end position="98"/>
    </location>
</feature>
<evidence type="ECO:0000259" key="3">
    <source>
        <dbReference type="SMART" id="SM01000"/>
    </source>
</evidence>
<dbReference type="InterPro" id="IPR015310">
    <property type="entry name" value="AHSA1-like_N"/>
</dbReference>
<dbReference type="AlphaFoldDB" id="A0A4S8IVB1"/>
<proteinExistence type="inferred from homology"/>
<dbReference type="Pfam" id="PF09229">
    <property type="entry name" value="Aha1_N"/>
    <property type="match status" value="1"/>
</dbReference>
<keyword evidence="5" id="KW-1185">Reference proteome</keyword>
<evidence type="ECO:0000313" key="5">
    <source>
        <dbReference type="Proteomes" id="UP000317650"/>
    </source>
</evidence>
<accession>A0A4S8IVB1</accession>
<dbReference type="GO" id="GO:0051087">
    <property type="term" value="F:protein-folding chaperone binding"/>
    <property type="evidence" value="ECO:0007669"/>
    <property type="project" value="InterPro"/>
</dbReference>
<dbReference type="GO" id="GO:0001671">
    <property type="term" value="F:ATPase activator activity"/>
    <property type="evidence" value="ECO:0007669"/>
    <property type="project" value="InterPro"/>
</dbReference>
<sequence>MASGSSDAFVGRLLGAQIPLSPSSNVEARLLTLLFRSFLLEPNLFLTSTRFRDNWERGQDSPRTWRTGRPISSRRTPTGCVRRRRTPPRAPFLESSQLTTSRNSPALLSWDPSGIRHVAFLSSLFGVIRRTHLAKFSWMSSHLFCTSFTASSLSQWLASLLQAGTWEERNLNSWASNRIKELLKSLGSLEFSSGKAYIEEVTKCSGDAFLVTVRNKKRVGYTYEVTIKFKGDWLIQKENKKIKGQLDIPEFSFGELEDLQIQVRLSEDKDLSTDDKMKICNDLRLFLAPIRKKLEVFEQELRDR</sequence>
<feature type="domain" description="Activator of Hsp90 ATPase AHSA1-like N-terminal" evidence="3">
    <location>
        <begin position="168"/>
        <end position="304"/>
    </location>
</feature>
<dbReference type="Proteomes" id="UP000317650">
    <property type="component" value="Chromosome 10"/>
</dbReference>
<reference evidence="4 5" key="1">
    <citation type="journal article" date="2019" name="Nat. Plants">
        <title>Genome sequencing of Musa balbisiana reveals subgenome evolution and function divergence in polyploid bananas.</title>
        <authorList>
            <person name="Yao X."/>
        </authorList>
    </citation>
    <scope>NUCLEOTIDE SEQUENCE [LARGE SCALE GENOMIC DNA]</scope>
    <source>
        <strain evidence="5">cv. DH-PKW</strain>
        <tissue evidence="4">Leaves</tissue>
    </source>
</reference>
<evidence type="ECO:0000256" key="2">
    <source>
        <dbReference type="SAM" id="MobiDB-lite"/>
    </source>
</evidence>
<dbReference type="SMART" id="SM01000">
    <property type="entry name" value="Aha1_N"/>
    <property type="match status" value="1"/>
</dbReference>
<name>A0A4S8IVB1_MUSBA</name>
<evidence type="ECO:0000256" key="1">
    <source>
        <dbReference type="ARBA" id="ARBA00006817"/>
    </source>
</evidence>
<comment type="similarity">
    <text evidence="1">Belongs to the AHA1 family.</text>
</comment>
<gene>
    <name evidence="4" type="ORF">C4D60_Mb10t07410</name>
</gene>
<dbReference type="InterPro" id="IPR036338">
    <property type="entry name" value="Aha1"/>
</dbReference>
<dbReference type="GO" id="GO:0005829">
    <property type="term" value="C:cytosol"/>
    <property type="evidence" value="ECO:0007669"/>
    <property type="project" value="TreeGrafter"/>
</dbReference>
<dbReference type="Gene3D" id="3.15.10.20">
    <property type="entry name" value="Activator of Hsp90 ATPase Aha1, N-terminal domain"/>
    <property type="match status" value="1"/>
</dbReference>
<protein>
    <recommendedName>
        <fullName evidence="3">Activator of Hsp90 ATPase AHSA1-like N-terminal domain-containing protein</fullName>
    </recommendedName>
</protein>
<dbReference type="PANTHER" id="PTHR13009">
    <property type="entry name" value="HEAT SHOCK PROTEIN 90 HSP90 CO-CHAPERONE AHA-1"/>
    <property type="match status" value="1"/>
</dbReference>
<dbReference type="PANTHER" id="PTHR13009:SF22">
    <property type="entry name" value="LD43819P"/>
    <property type="match status" value="1"/>
</dbReference>
<dbReference type="GO" id="GO:0006457">
    <property type="term" value="P:protein folding"/>
    <property type="evidence" value="ECO:0007669"/>
    <property type="project" value="TreeGrafter"/>
</dbReference>
<dbReference type="EMBL" id="PYDT01000008">
    <property type="protein sequence ID" value="THU52768.1"/>
    <property type="molecule type" value="Genomic_DNA"/>
</dbReference>
<evidence type="ECO:0000313" key="4">
    <source>
        <dbReference type="EMBL" id="THU52768.1"/>
    </source>
</evidence>
<dbReference type="SUPFAM" id="SSF103111">
    <property type="entry name" value="Activator of Hsp90 ATPase, Aha1"/>
    <property type="match status" value="1"/>
</dbReference>